<dbReference type="KEGG" id="ccp:CHC_T00007483001"/>
<organism evidence="2 3">
    <name type="scientific">Chondrus crispus</name>
    <name type="common">Carrageen Irish moss</name>
    <name type="synonym">Polymorpha crispa</name>
    <dbReference type="NCBI Taxonomy" id="2769"/>
    <lineage>
        <taxon>Eukaryota</taxon>
        <taxon>Rhodophyta</taxon>
        <taxon>Florideophyceae</taxon>
        <taxon>Rhodymeniophycidae</taxon>
        <taxon>Gigartinales</taxon>
        <taxon>Gigartinaceae</taxon>
        <taxon>Chondrus</taxon>
    </lineage>
</organism>
<feature type="region of interest" description="Disordered" evidence="1">
    <location>
        <begin position="1"/>
        <end position="33"/>
    </location>
</feature>
<reference evidence="3" key="1">
    <citation type="journal article" date="2013" name="Proc. Natl. Acad. Sci. U.S.A.">
        <title>Genome structure and metabolic features in the red seaweed Chondrus crispus shed light on evolution of the Archaeplastida.</title>
        <authorList>
            <person name="Collen J."/>
            <person name="Porcel B."/>
            <person name="Carre W."/>
            <person name="Ball S.G."/>
            <person name="Chaparro C."/>
            <person name="Tonon T."/>
            <person name="Barbeyron T."/>
            <person name="Michel G."/>
            <person name="Noel B."/>
            <person name="Valentin K."/>
            <person name="Elias M."/>
            <person name="Artiguenave F."/>
            <person name="Arun A."/>
            <person name="Aury J.M."/>
            <person name="Barbosa-Neto J.F."/>
            <person name="Bothwell J.H."/>
            <person name="Bouget F.Y."/>
            <person name="Brillet L."/>
            <person name="Cabello-Hurtado F."/>
            <person name="Capella-Gutierrez S."/>
            <person name="Charrier B."/>
            <person name="Cladiere L."/>
            <person name="Cock J.M."/>
            <person name="Coelho S.M."/>
            <person name="Colleoni C."/>
            <person name="Czjzek M."/>
            <person name="Da Silva C."/>
            <person name="Delage L."/>
            <person name="Denoeud F."/>
            <person name="Deschamps P."/>
            <person name="Dittami S.M."/>
            <person name="Gabaldon T."/>
            <person name="Gachon C.M."/>
            <person name="Groisillier A."/>
            <person name="Herve C."/>
            <person name="Jabbari K."/>
            <person name="Katinka M."/>
            <person name="Kloareg B."/>
            <person name="Kowalczyk N."/>
            <person name="Labadie K."/>
            <person name="Leblanc C."/>
            <person name="Lopez P.J."/>
            <person name="McLachlan D.H."/>
            <person name="Meslet-Cladiere L."/>
            <person name="Moustafa A."/>
            <person name="Nehr Z."/>
            <person name="Nyvall Collen P."/>
            <person name="Panaud O."/>
            <person name="Partensky F."/>
            <person name="Poulain J."/>
            <person name="Rensing S.A."/>
            <person name="Rousvoal S."/>
            <person name="Samson G."/>
            <person name="Symeonidi A."/>
            <person name="Weissenbach J."/>
            <person name="Zambounis A."/>
            <person name="Wincker P."/>
            <person name="Boyen C."/>
        </authorList>
    </citation>
    <scope>NUCLEOTIDE SEQUENCE [LARGE SCALE GENOMIC DNA]</scope>
    <source>
        <strain evidence="3">cv. Stackhouse</strain>
    </source>
</reference>
<dbReference type="AlphaFoldDB" id="R7QU00"/>
<feature type="region of interest" description="Disordered" evidence="1">
    <location>
        <begin position="49"/>
        <end position="117"/>
    </location>
</feature>
<keyword evidence="3" id="KW-1185">Reference proteome</keyword>
<protein>
    <submittedName>
        <fullName evidence="2">Uncharacterized protein</fullName>
    </submittedName>
</protein>
<dbReference type="RefSeq" id="XP_005711139.1">
    <property type="nucleotide sequence ID" value="XM_005711082.1"/>
</dbReference>
<evidence type="ECO:0000313" key="2">
    <source>
        <dbReference type="EMBL" id="CDF40845.1"/>
    </source>
</evidence>
<gene>
    <name evidence="2" type="ORF">CHC_T00007483001</name>
</gene>
<evidence type="ECO:0000256" key="1">
    <source>
        <dbReference type="SAM" id="MobiDB-lite"/>
    </source>
</evidence>
<dbReference type="GeneID" id="17318853"/>
<dbReference type="Proteomes" id="UP000012073">
    <property type="component" value="Unassembled WGS sequence"/>
</dbReference>
<feature type="compositionally biased region" description="Low complexity" evidence="1">
    <location>
        <begin position="9"/>
        <end position="21"/>
    </location>
</feature>
<accession>R7QU00</accession>
<sequence>MPHHRSPHFHFPSLPSPALAHLPHKSPPTHHDYCLRRRRPSLCCASIDGRLHSLGLPPSPSPGRRHRHHAFASRPQEGEEPAQSRVCPRPSKARHQALQSPRGSGGHQQRGQRVPLLHLRHHALRLGQQR</sequence>
<evidence type="ECO:0000313" key="3">
    <source>
        <dbReference type="Proteomes" id="UP000012073"/>
    </source>
</evidence>
<dbReference type="EMBL" id="HG002260">
    <property type="protein sequence ID" value="CDF40845.1"/>
    <property type="molecule type" value="Genomic_DNA"/>
</dbReference>
<proteinExistence type="predicted"/>
<name>R7QU00_CHOCR</name>
<dbReference type="Gramene" id="CDF40845">
    <property type="protein sequence ID" value="CDF40845"/>
    <property type="gene ID" value="CHC_T00007483001"/>
</dbReference>